<name>A0A6A5X1R5_9PLEO</name>
<dbReference type="Proteomes" id="UP000799779">
    <property type="component" value="Unassembled WGS sequence"/>
</dbReference>
<keyword evidence="3" id="KW-1185">Reference proteome</keyword>
<dbReference type="AlphaFoldDB" id="A0A6A5X1R5"/>
<reference evidence="2" key="1">
    <citation type="journal article" date="2020" name="Stud. Mycol.">
        <title>101 Dothideomycetes genomes: a test case for predicting lifestyles and emergence of pathogens.</title>
        <authorList>
            <person name="Haridas S."/>
            <person name="Albert R."/>
            <person name="Binder M."/>
            <person name="Bloem J."/>
            <person name="Labutti K."/>
            <person name="Salamov A."/>
            <person name="Andreopoulos B."/>
            <person name="Baker S."/>
            <person name="Barry K."/>
            <person name="Bills G."/>
            <person name="Bluhm B."/>
            <person name="Cannon C."/>
            <person name="Castanera R."/>
            <person name="Culley D."/>
            <person name="Daum C."/>
            <person name="Ezra D."/>
            <person name="Gonzalez J."/>
            <person name="Henrissat B."/>
            <person name="Kuo A."/>
            <person name="Liang C."/>
            <person name="Lipzen A."/>
            <person name="Lutzoni F."/>
            <person name="Magnuson J."/>
            <person name="Mondo S."/>
            <person name="Nolan M."/>
            <person name="Ohm R."/>
            <person name="Pangilinan J."/>
            <person name="Park H.-J."/>
            <person name="Ramirez L."/>
            <person name="Alfaro M."/>
            <person name="Sun H."/>
            <person name="Tritt A."/>
            <person name="Yoshinaga Y."/>
            <person name="Zwiers L.-H."/>
            <person name="Turgeon B."/>
            <person name="Goodwin S."/>
            <person name="Spatafora J."/>
            <person name="Crous P."/>
            <person name="Grigoriev I."/>
        </authorList>
    </citation>
    <scope>NUCLEOTIDE SEQUENCE</scope>
    <source>
        <strain evidence="2">CBS 123094</strain>
    </source>
</reference>
<protein>
    <submittedName>
        <fullName evidence="2">Uncharacterized protein</fullName>
    </submittedName>
</protein>
<sequence length="213" mass="24013">MREKKKSKYPSFVSAQRVSRHVGRDVILKFLEERESWSLAQSSSDARVGEGNFRFVSCPSALAFATTCLLGHAVYRVVDNVLIHDLATRPRQPLRLGLLYTDLTTVLLGTSSFSSTSYVHLFSIVYRPQLHRKPIHILASRLRSDTSSGYEHNRLDNIDRRCEYKTVEDGHKRGVITGPTPGRPSLLAIGNPKPGTKLKPALGRMAERNRDWI</sequence>
<dbReference type="EMBL" id="ML977567">
    <property type="protein sequence ID" value="KAF2004356.1"/>
    <property type="molecule type" value="Genomic_DNA"/>
</dbReference>
<proteinExistence type="predicted"/>
<organism evidence="2 3">
    <name type="scientific">Amniculicola lignicola CBS 123094</name>
    <dbReference type="NCBI Taxonomy" id="1392246"/>
    <lineage>
        <taxon>Eukaryota</taxon>
        <taxon>Fungi</taxon>
        <taxon>Dikarya</taxon>
        <taxon>Ascomycota</taxon>
        <taxon>Pezizomycotina</taxon>
        <taxon>Dothideomycetes</taxon>
        <taxon>Pleosporomycetidae</taxon>
        <taxon>Pleosporales</taxon>
        <taxon>Amniculicolaceae</taxon>
        <taxon>Amniculicola</taxon>
    </lineage>
</organism>
<feature type="region of interest" description="Disordered" evidence="1">
    <location>
        <begin position="171"/>
        <end position="194"/>
    </location>
</feature>
<evidence type="ECO:0000256" key="1">
    <source>
        <dbReference type="SAM" id="MobiDB-lite"/>
    </source>
</evidence>
<accession>A0A6A5X1R5</accession>
<gene>
    <name evidence="2" type="ORF">P154DRAFT_572013</name>
</gene>
<evidence type="ECO:0000313" key="2">
    <source>
        <dbReference type="EMBL" id="KAF2004356.1"/>
    </source>
</evidence>
<evidence type="ECO:0000313" key="3">
    <source>
        <dbReference type="Proteomes" id="UP000799779"/>
    </source>
</evidence>